<dbReference type="NCBIfam" id="TIGR02436">
    <property type="entry name" value="four helix bundle protein"/>
    <property type="match status" value="1"/>
</dbReference>
<name>A0A345JRL6_9GAMM</name>
<dbReference type="EMBL" id="CP022375">
    <property type="protein sequence ID" value="AXH29962.1"/>
    <property type="molecule type" value="Genomic_DNA"/>
</dbReference>
<evidence type="ECO:0000313" key="2">
    <source>
        <dbReference type="Proteomes" id="UP000253862"/>
    </source>
</evidence>
<protein>
    <submittedName>
        <fullName evidence="1">Four helix bundle protein</fullName>
    </submittedName>
</protein>
<dbReference type="Pfam" id="PF05635">
    <property type="entry name" value="23S_rRNA_IVP"/>
    <property type="match status" value="1"/>
</dbReference>
<dbReference type="AlphaFoldDB" id="A0A345JRL6"/>
<dbReference type="Gene3D" id="1.20.1440.60">
    <property type="entry name" value="23S rRNA-intervening sequence"/>
    <property type="match status" value="1"/>
</dbReference>
<dbReference type="InterPro" id="IPR012657">
    <property type="entry name" value="23S_rRNA-intervening_sequence"/>
</dbReference>
<accession>A0A345JRL6</accession>
<gene>
    <name evidence="1" type="ORF">CGC43_04880</name>
</gene>
<dbReference type="PANTHER" id="PTHR38471">
    <property type="entry name" value="FOUR HELIX BUNDLE PROTEIN"/>
    <property type="match status" value="1"/>
</dbReference>
<keyword evidence="2" id="KW-1185">Reference proteome</keyword>
<dbReference type="CDD" id="cd16377">
    <property type="entry name" value="23S_rRNA_IVP_like"/>
    <property type="match status" value="1"/>
</dbReference>
<dbReference type="NCBIfam" id="NF008912">
    <property type="entry name" value="PRK12275.1-6"/>
    <property type="match status" value="1"/>
</dbReference>
<dbReference type="InterPro" id="IPR036583">
    <property type="entry name" value="23S_rRNA_IVS_sf"/>
</dbReference>
<dbReference type="PANTHER" id="PTHR38471:SF2">
    <property type="entry name" value="FOUR HELIX BUNDLE PROTEIN"/>
    <property type="match status" value="1"/>
</dbReference>
<organism evidence="1 2">
    <name type="scientific">Francisella opportunistica</name>
    <dbReference type="NCBI Taxonomy" id="2016517"/>
    <lineage>
        <taxon>Bacteria</taxon>
        <taxon>Pseudomonadati</taxon>
        <taxon>Pseudomonadota</taxon>
        <taxon>Gammaproteobacteria</taxon>
        <taxon>Thiotrichales</taxon>
        <taxon>Francisellaceae</taxon>
        <taxon>Francisella</taxon>
    </lineage>
</organism>
<proteinExistence type="predicted"/>
<dbReference type="Proteomes" id="UP000253862">
    <property type="component" value="Chromosome"/>
</dbReference>
<sequence length="115" mass="13394">MRCEKLDVWKRSARLSVDIYKYFLSCKDFGFKDQITRSGLSVPSNIAEGIEKEPLKEQIRFLEIAKGSSAELITQIYIGMEITYIEKEIGLKWKKEIEEVLKMIVGLQQKLKSKF</sequence>
<reference evidence="1 2" key="1">
    <citation type="submission" date="2017-07" db="EMBL/GenBank/DDBJ databases">
        <title>Complete genome sequences and comparative analysis of the novel pathogen Francisella opportunistica.</title>
        <authorList>
            <person name="Dietrich E.A."/>
            <person name="Kingry L.C."/>
            <person name="Petersen J.M."/>
        </authorList>
    </citation>
    <scope>NUCLEOTIDE SEQUENCE [LARGE SCALE GENOMIC DNA]</scope>
    <source>
        <strain evidence="1 2">14-2155</strain>
    </source>
</reference>
<dbReference type="SUPFAM" id="SSF158446">
    <property type="entry name" value="IVS-encoded protein-like"/>
    <property type="match status" value="1"/>
</dbReference>
<dbReference type="RefSeq" id="WP_071629233.1">
    <property type="nucleotide sequence ID" value="NZ_CP022375.1"/>
</dbReference>
<evidence type="ECO:0000313" key="1">
    <source>
        <dbReference type="EMBL" id="AXH29962.1"/>
    </source>
</evidence>